<keyword evidence="2" id="KW-1185">Reference proteome</keyword>
<dbReference type="EMBL" id="BGZK01000340">
    <property type="protein sequence ID" value="GBP37889.1"/>
    <property type="molecule type" value="Genomic_DNA"/>
</dbReference>
<gene>
    <name evidence="1" type="ORF">EVAR_21424_1</name>
</gene>
<comment type="caution">
    <text evidence="1">The sequence shown here is derived from an EMBL/GenBank/DDBJ whole genome shotgun (WGS) entry which is preliminary data.</text>
</comment>
<evidence type="ECO:0000313" key="1">
    <source>
        <dbReference type="EMBL" id="GBP37889.1"/>
    </source>
</evidence>
<name>A0A4C1VH42_EUMVA</name>
<accession>A0A4C1VH42</accession>
<dbReference type="Proteomes" id="UP000299102">
    <property type="component" value="Unassembled WGS sequence"/>
</dbReference>
<proteinExistence type="predicted"/>
<organism evidence="1 2">
    <name type="scientific">Eumeta variegata</name>
    <name type="common">Bagworm moth</name>
    <name type="synonym">Eumeta japonica</name>
    <dbReference type="NCBI Taxonomy" id="151549"/>
    <lineage>
        <taxon>Eukaryota</taxon>
        <taxon>Metazoa</taxon>
        <taxon>Ecdysozoa</taxon>
        <taxon>Arthropoda</taxon>
        <taxon>Hexapoda</taxon>
        <taxon>Insecta</taxon>
        <taxon>Pterygota</taxon>
        <taxon>Neoptera</taxon>
        <taxon>Endopterygota</taxon>
        <taxon>Lepidoptera</taxon>
        <taxon>Glossata</taxon>
        <taxon>Ditrysia</taxon>
        <taxon>Tineoidea</taxon>
        <taxon>Psychidae</taxon>
        <taxon>Oiketicinae</taxon>
        <taxon>Eumeta</taxon>
    </lineage>
</organism>
<reference evidence="1 2" key="1">
    <citation type="journal article" date="2019" name="Commun. Biol.">
        <title>The bagworm genome reveals a unique fibroin gene that provides high tensile strength.</title>
        <authorList>
            <person name="Kono N."/>
            <person name="Nakamura H."/>
            <person name="Ohtoshi R."/>
            <person name="Tomita M."/>
            <person name="Numata K."/>
            <person name="Arakawa K."/>
        </authorList>
    </citation>
    <scope>NUCLEOTIDE SEQUENCE [LARGE SCALE GENOMIC DNA]</scope>
</reference>
<protein>
    <submittedName>
        <fullName evidence="1">Uncharacterized protein</fullName>
    </submittedName>
</protein>
<evidence type="ECO:0000313" key="2">
    <source>
        <dbReference type="Proteomes" id="UP000299102"/>
    </source>
</evidence>
<dbReference type="AlphaFoldDB" id="A0A4C1VH42"/>
<sequence length="300" mass="33919">MICTLSIEIFVSWAIKPTVTRGSNERFFLIFHHLLPLSPSLATNTVRDPSEANLLEHLTSEYQRLTVRVRVVLWPTRLHHKNGPARPQRHYTVIECKREVTVSTIAIRSMSKSYGGQLLHPSTAPFPLSAHFSSNRHSVPSQDDSKHTGHFSVIASHDGHMRVHRKGNSKSIREARKRGRRATTTRILIGHAHVRALCRSSTLPFGPVRRGRIPSVASRVSRELLIQSLSQACGWDMRYIGFPGRCEVAATPEGRRAPLAHTPRTRRSPRAPRVNINVSQIDFISFDVERFTVVFEGEVR</sequence>